<feature type="domain" description="Bacterial Ig-like" evidence="1">
    <location>
        <begin position="107"/>
        <end position="192"/>
    </location>
</feature>
<protein>
    <submittedName>
        <fullName evidence="2">Ig-like domain repeat protein</fullName>
    </submittedName>
</protein>
<gene>
    <name evidence="2" type="ORF">G5V58_02885</name>
</gene>
<evidence type="ECO:0000313" key="2">
    <source>
        <dbReference type="EMBL" id="QIG41865.1"/>
    </source>
</evidence>
<dbReference type="Pfam" id="PF16640">
    <property type="entry name" value="Big_3_5"/>
    <property type="match status" value="1"/>
</dbReference>
<evidence type="ECO:0000313" key="3">
    <source>
        <dbReference type="Proteomes" id="UP000502996"/>
    </source>
</evidence>
<dbReference type="InterPro" id="IPR013783">
    <property type="entry name" value="Ig-like_fold"/>
</dbReference>
<sequence>MTDDLPEDGTVASGATLHLTFAPTATQRTPDGMLDVDADGWGGVTTGLVDGVATVPLAGLAPGAHELRFSYGGGSWFQALTLTRSVTVRGTEPPPPATIATSTALSLGRTTVAAGSAATASLRVATSDGSSPVGQVEVRVDGAVVATRLIGSAPFEVALPTGAVGAHTVTARFVGSAPYGDSSATAATLTVTRAAATIAAKAKRRGDGRAQVRVSVTAPVPATGTVQLLCALKGAEPKVVATTTLTGDGRAVLRSKRPLPRRAVLLVRYAGSSAVAPVEQRLRLR</sequence>
<keyword evidence="3" id="KW-1185">Reference proteome</keyword>
<accession>A0A6G6W9T6</accession>
<dbReference type="AlphaFoldDB" id="A0A6G6W9T6"/>
<dbReference type="Proteomes" id="UP000502996">
    <property type="component" value="Chromosome"/>
</dbReference>
<evidence type="ECO:0000259" key="1">
    <source>
        <dbReference type="Pfam" id="PF16640"/>
    </source>
</evidence>
<dbReference type="EMBL" id="CP049257">
    <property type="protein sequence ID" value="QIG41865.1"/>
    <property type="molecule type" value="Genomic_DNA"/>
</dbReference>
<dbReference type="KEGG" id="nano:G5V58_02885"/>
<dbReference type="Gene3D" id="2.60.40.10">
    <property type="entry name" value="Immunoglobulins"/>
    <property type="match status" value="1"/>
</dbReference>
<name>A0A6G6W9T6_9ACTN</name>
<dbReference type="GO" id="GO:0005975">
    <property type="term" value="P:carbohydrate metabolic process"/>
    <property type="evidence" value="ECO:0007669"/>
    <property type="project" value="UniProtKB-ARBA"/>
</dbReference>
<dbReference type="RefSeq" id="WP_165228598.1">
    <property type="nucleotide sequence ID" value="NZ_CP049257.1"/>
</dbReference>
<organism evidence="2 3">
    <name type="scientific">Nocardioides anomalus</name>
    <dbReference type="NCBI Taxonomy" id="2712223"/>
    <lineage>
        <taxon>Bacteria</taxon>
        <taxon>Bacillati</taxon>
        <taxon>Actinomycetota</taxon>
        <taxon>Actinomycetes</taxon>
        <taxon>Propionibacteriales</taxon>
        <taxon>Nocardioidaceae</taxon>
        <taxon>Nocardioides</taxon>
    </lineage>
</organism>
<proteinExistence type="predicted"/>
<dbReference type="InterPro" id="IPR032109">
    <property type="entry name" value="Big_3_5"/>
</dbReference>
<reference evidence="2 3" key="1">
    <citation type="submission" date="2020-02" db="EMBL/GenBank/DDBJ databases">
        <title>Full genome sequence of Nocardioides sp. R-3366.</title>
        <authorList>
            <person name="Im W.-T."/>
        </authorList>
    </citation>
    <scope>NUCLEOTIDE SEQUENCE [LARGE SCALE GENOMIC DNA]</scope>
    <source>
        <strain evidence="2 3">R-3366</strain>
    </source>
</reference>